<dbReference type="RefSeq" id="WP_012354675.1">
    <property type="nucleotide sequence ID" value="NZ_CBCRZP010000065.1"/>
</dbReference>
<evidence type="ECO:0000313" key="5">
    <source>
        <dbReference type="EMBL" id="SOY75797.1"/>
    </source>
</evidence>
<geneLocation type="plasmid" evidence="9">
    <name>cbm2636p</name>
</geneLocation>
<evidence type="ECO:0000313" key="11">
    <source>
        <dbReference type="Proteomes" id="UP000257016"/>
    </source>
</evidence>
<dbReference type="EMBL" id="LT984815">
    <property type="protein sequence ID" value="SPD69492.1"/>
    <property type="molecule type" value="Genomic_DNA"/>
</dbReference>
<proteinExistence type="inferred from homology"/>
<dbReference type="Pfam" id="PF05082">
    <property type="entry name" value="Rop-like"/>
    <property type="match status" value="1"/>
</dbReference>
<name>A0A375GK72_9BURK</name>
<evidence type="ECO:0000256" key="2">
    <source>
        <dbReference type="ARBA" id="ARBA00023231"/>
    </source>
</evidence>
<keyword evidence="8" id="KW-0614">Plasmid</keyword>
<evidence type="ECO:0000256" key="1">
    <source>
        <dbReference type="ARBA" id="ARBA00010285"/>
    </source>
</evidence>
<dbReference type="SUPFAM" id="SSF53146">
    <property type="entry name" value="Nitrogenase accessory factor-like"/>
    <property type="match status" value="1"/>
</dbReference>
<evidence type="ECO:0000259" key="4">
    <source>
        <dbReference type="Pfam" id="PF02579"/>
    </source>
</evidence>
<dbReference type="Proteomes" id="UP000257139">
    <property type="component" value="Plasmid CBM2594_p"/>
</dbReference>
<evidence type="ECO:0000313" key="8">
    <source>
        <dbReference type="EMBL" id="SPD69492.1"/>
    </source>
</evidence>
<accession>A0A375GK72</accession>
<dbReference type="Proteomes" id="UP000256297">
    <property type="component" value="Plasmid CBM2589_p"/>
</dbReference>
<sequence length="228" mass="25342">MKIAFATQDKEHVDAHFGWAKHILVYDVTAAAHRFIQAFDFSDTPQKHDNEEKLGQRLEAIHDCAILYVAAIGGAGAARVVALKIHPIKVAKAEPIETILRKLQEVLKGTPPPWLRKVIKKDSGTAYDLGADDGLANNRAYLKEKDYPPPQITVGAETDSEDRIDDPEATKARLKRLNTLAVQAKMDLHDLSEELPASWEKILVVARRCHEIHAALMEARKTAGLAYK</sequence>
<gene>
    <name evidence="7" type="primary">nifX-like</name>
    <name evidence="6" type="ORF">CBM2586_P220003</name>
    <name evidence="5" type="ORF">CBM2589_P220003</name>
    <name evidence="7" type="ORF">CBM2594_P140006</name>
    <name evidence="8" type="ORF">CBM2636_P20179</name>
</gene>
<geneLocation type="plasmid" evidence="8">
    <name>CBM2636p</name>
</geneLocation>
<evidence type="ECO:0000313" key="10">
    <source>
        <dbReference type="Proteomes" id="UP000256297"/>
    </source>
</evidence>
<dbReference type="EMBL" id="OFSP01000054">
    <property type="protein sequence ID" value="SOY75797.1"/>
    <property type="molecule type" value="Genomic_DNA"/>
</dbReference>
<evidence type="ECO:0000256" key="3">
    <source>
        <dbReference type="ARBA" id="ARBA00044954"/>
    </source>
</evidence>
<evidence type="ECO:0000313" key="6">
    <source>
        <dbReference type="EMBL" id="SOY77794.1"/>
    </source>
</evidence>
<dbReference type="InterPro" id="IPR036105">
    <property type="entry name" value="DiNase_FeMo-co_biosyn_sf"/>
</dbReference>
<dbReference type="Proteomes" id="UP000257016">
    <property type="component" value="Unassembled WGS sequence"/>
</dbReference>
<dbReference type="PANTHER" id="PTHR33937:SF1">
    <property type="entry name" value="IRON-MOLIBDENUM COFACTOR PROCESSING PROTEIN"/>
    <property type="match status" value="1"/>
</dbReference>
<geneLocation type="plasmid" evidence="12">
    <name>cbm2594_p</name>
</geneLocation>
<geneLocation type="plasmid" evidence="10">
    <name>cbm2589_p</name>
</geneLocation>
<evidence type="ECO:0000313" key="12">
    <source>
        <dbReference type="Proteomes" id="UP000257139"/>
    </source>
</evidence>
<dbReference type="Gene3D" id="3.30.420.130">
    <property type="entry name" value="Dinitrogenase iron-molybdenum cofactor biosynthesis domain"/>
    <property type="match status" value="1"/>
</dbReference>
<geneLocation type="plasmid" evidence="11">
    <name>cbm2586_p</name>
</geneLocation>
<dbReference type="InterPro" id="IPR029012">
    <property type="entry name" value="Helix_hairpin_bin_sf"/>
</dbReference>
<dbReference type="PANTHER" id="PTHR33937">
    <property type="entry name" value="IRON-MOLYBDENUM PROTEIN-RELATED-RELATED"/>
    <property type="match status" value="1"/>
</dbReference>
<dbReference type="EMBL" id="OFSN01000042">
    <property type="protein sequence ID" value="SOY77794.1"/>
    <property type="molecule type" value="Genomic_DNA"/>
</dbReference>
<dbReference type="EMBL" id="OGUU01000019">
    <property type="protein sequence ID" value="SPC25145.1"/>
    <property type="molecule type" value="Genomic_DNA"/>
</dbReference>
<evidence type="ECO:0000313" key="9">
    <source>
        <dbReference type="Proteomes" id="UP000254259"/>
    </source>
</evidence>
<dbReference type="InterPro" id="IPR003731">
    <property type="entry name" value="Di-Nase_FeMo-co_biosynth"/>
</dbReference>
<dbReference type="NCBIfam" id="TIGR02663">
    <property type="entry name" value="nifX"/>
    <property type="match status" value="1"/>
</dbReference>
<dbReference type="Gene3D" id="1.10.287.660">
    <property type="entry name" value="Helix hairpin bin"/>
    <property type="match status" value="1"/>
</dbReference>
<reference evidence="9 10" key="1">
    <citation type="submission" date="2018-01" db="EMBL/GenBank/DDBJ databases">
        <authorList>
            <person name="Clerissi C."/>
        </authorList>
    </citation>
    <scope>NUCLEOTIDE SEQUENCE [LARGE SCALE GENOMIC DNA]</scope>
    <source>
        <strain evidence="6">Cupriavidus taiwanensis LMG 19430</strain>
        <strain evidence="5">Cupriavidus taiwanensis STM 3521</strain>
        <strain evidence="7">Cupriavidus taiwanensis STM 6021</strain>
        <strain evidence="8">Cupriavidus taiwanensis SWF 66322</strain>
        <plasmid evidence="11">cbm2586_p</plasmid>
        <plasmid evidence="10">cbm2589_p</plasmid>
        <plasmid evidence="12">cbm2594_p</plasmid>
        <plasmid evidence="9">cbm2636p</plasmid>
        <plasmid evidence="8">CBM2636p</plasmid>
    </source>
</reference>
<dbReference type="InterPro" id="IPR013480">
    <property type="entry name" value="NifX"/>
</dbReference>
<protein>
    <submittedName>
        <fullName evidence="7">Fusion of Protein nifX with DUF683 domain</fullName>
    </submittedName>
</protein>
<comment type="similarity">
    <text evidence="3">Belongs to the UPF0437 family.</text>
</comment>
<dbReference type="InterPro" id="IPR051840">
    <property type="entry name" value="NifX/NifY_domain"/>
</dbReference>
<dbReference type="Proteomes" id="UP000254259">
    <property type="component" value="Plasmid CBM2636p"/>
</dbReference>
<organism evidence="7 12">
    <name type="scientific">Cupriavidus taiwanensis</name>
    <dbReference type="NCBI Taxonomy" id="164546"/>
    <lineage>
        <taxon>Bacteria</taxon>
        <taxon>Pseudomonadati</taxon>
        <taxon>Pseudomonadota</taxon>
        <taxon>Betaproteobacteria</taxon>
        <taxon>Burkholderiales</taxon>
        <taxon>Burkholderiaceae</taxon>
        <taxon>Cupriavidus</taxon>
    </lineage>
</organism>
<feature type="domain" description="Dinitrogenase iron-molybdenum cofactor biosynthesis" evidence="4">
    <location>
        <begin position="10"/>
        <end position="104"/>
    </location>
</feature>
<keyword evidence="2" id="KW-0535">Nitrogen fixation</keyword>
<evidence type="ECO:0000313" key="7">
    <source>
        <dbReference type="EMBL" id="SPC25145.1"/>
    </source>
</evidence>
<dbReference type="GO" id="GO:0051540">
    <property type="term" value="F:metal cluster binding"/>
    <property type="evidence" value="ECO:0007669"/>
    <property type="project" value="InterPro"/>
</dbReference>
<dbReference type="CDD" id="cd00853">
    <property type="entry name" value="NifX"/>
    <property type="match status" value="1"/>
</dbReference>
<dbReference type="Pfam" id="PF02579">
    <property type="entry name" value="Nitro_FeMo-Co"/>
    <property type="match status" value="1"/>
</dbReference>
<dbReference type="AlphaFoldDB" id="A0A375GK72"/>
<dbReference type="GO" id="GO:0009399">
    <property type="term" value="P:nitrogen fixation"/>
    <property type="evidence" value="ECO:0007669"/>
    <property type="project" value="InterPro"/>
</dbReference>
<dbReference type="GeneID" id="96991102"/>
<comment type="similarity">
    <text evidence="1">Belongs to the NifX/NifY family.</text>
</comment>
<dbReference type="InterPro" id="IPR034169">
    <property type="entry name" value="NifX-like"/>
</dbReference>
<dbReference type="InterPro" id="IPR007774">
    <property type="entry name" value="Put_N_fixation"/>
</dbReference>